<accession>A0A2N6VPX5</accession>
<evidence type="ECO:0000313" key="2">
    <source>
        <dbReference type="Proteomes" id="UP000235598"/>
    </source>
</evidence>
<dbReference type="Gene3D" id="3.90.1530.10">
    <property type="entry name" value="Conserved hypothetical protein from pyrococcus furiosus pfu- 392566-001, ParB domain"/>
    <property type="match status" value="1"/>
</dbReference>
<evidence type="ECO:0008006" key="3">
    <source>
        <dbReference type="Google" id="ProtNLM"/>
    </source>
</evidence>
<dbReference type="EMBL" id="PNHK01000001">
    <property type="protein sequence ID" value="PMD06194.1"/>
    <property type="molecule type" value="Genomic_DNA"/>
</dbReference>
<dbReference type="InterPro" id="IPR036086">
    <property type="entry name" value="ParB/Sulfiredoxin_sf"/>
</dbReference>
<protein>
    <recommendedName>
        <fullName evidence="3">ParB/Sulfiredoxin domain-containing protein</fullName>
    </recommendedName>
</protein>
<dbReference type="RefSeq" id="WP_102237846.1">
    <property type="nucleotide sequence ID" value="NZ_PNHK01000001.1"/>
</dbReference>
<gene>
    <name evidence="1" type="ORF">CJ199_02090</name>
</gene>
<sequence>MPRLASVSPGQLKLDLVNPRIPDATFRTEDEALRYLYAQADLGELIQSIGNSGWLDFEPLIVEERTNTVIEGNRRLAALRILATPELQQQLKVSPPNPLHTRAIPDEIQVNFVGSRKQARDFIGFKHVNGAFKWDSYAKAKFAHAWLRDGDNIDEVSRRLGDGHNTISRLVNGVVVLEQAEEAKLFDKEDRTKKSFYFSHLYTALSTLNVRNFLGLPENDNTVLPTSPVPQESRANLRDLLSWLYGQGDDPPVIRSQNPDLRRLVNVLGNQRATDVLSSTRDLNRAFDLVEDRARAFEKSFYKLLAASEEVSGMIGRYDPTSNLLDDAQSILRAMDSIVQAMKKVHAGASDGDAS</sequence>
<dbReference type="Proteomes" id="UP000235598">
    <property type="component" value="Unassembled WGS sequence"/>
</dbReference>
<organism evidence="1 2">
    <name type="scientific">Brevibacterium paucivorans</name>
    <dbReference type="NCBI Taxonomy" id="170994"/>
    <lineage>
        <taxon>Bacteria</taxon>
        <taxon>Bacillati</taxon>
        <taxon>Actinomycetota</taxon>
        <taxon>Actinomycetes</taxon>
        <taxon>Micrococcales</taxon>
        <taxon>Brevibacteriaceae</taxon>
        <taxon>Brevibacterium</taxon>
    </lineage>
</organism>
<dbReference type="AlphaFoldDB" id="A0A2N6VPX5"/>
<dbReference type="OrthoDB" id="4828114at2"/>
<dbReference type="SUPFAM" id="SSF110849">
    <property type="entry name" value="ParB/Sulfiredoxin"/>
    <property type="match status" value="1"/>
</dbReference>
<evidence type="ECO:0000313" key="1">
    <source>
        <dbReference type="EMBL" id="PMD06194.1"/>
    </source>
</evidence>
<name>A0A2N6VPX5_9MICO</name>
<comment type="caution">
    <text evidence="1">The sequence shown here is derived from an EMBL/GenBank/DDBJ whole genome shotgun (WGS) entry which is preliminary data.</text>
</comment>
<proteinExistence type="predicted"/>
<reference evidence="1 2" key="1">
    <citation type="submission" date="2017-09" db="EMBL/GenBank/DDBJ databases">
        <title>Bacterial strain isolated from the female urinary microbiota.</title>
        <authorList>
            <person name="Thomas-White K."/>
            <person name="Kumar N."/>
            <person name="Forster S."/>
            <person name="Putonti C."/>
            <person name="Lawley T."/>
            <person name="Wolfe A.J."/>
        </authorList>
    </citation>
    <scope>NUCLEOTIDE SEQUENCE [LARGE SCALE GENOMIC DNA]</scope>
    <source>
        <strain evidence="1 2">UMB1301</strain>
    </source>
</reference>